<dbReference type="AlphaFoldDB" id="A0A371DHS5"/>
<dbReference type="EMBL" id="KZ857392">
    <property type="protein sequence ID" value="RDX52085.1"/>
    <property type="molecule type" value="Genomic_DNA"/>
</dbReference>
<name>A0A371DHS5_9APHY</name>
<evidence type="ECO:0000256" key="1">
    <source>
        <dbReference type="SAM" id="MobiDB-lite"/>
    </source>
</evidence>
<feature type="region of interest" description="Disordered" evidence="1">
    <location>
        <begin position="148"/>
        <end position="173"/>
    </location>
</feature>
<evidence type="ECO:0000313" key="3">
    <source>
        <dbReference type="Proteomes" id="UP000256964"/>
    </source>
</evidence>
<dbReference type="Proteomes" id="UP000256964">
    <property type="component" value="Unassembled WGS sequence"/>
</dbReference>
<proteinExistence type="predicted"/>
<evidence type="ECO:0000313" key="2">
    <source>
        <dbReference type="EMBL" id="RDX52085.1"/>
    </source>
</evidence>
<organism evidence="2 3">
    <name type="scientific">Lentinus brumalis</name>
    <dbReference type="NCBI Taxonomy" id="2498619"/>
    <lineage>
        <taxon>Eukaryota</taxon>
        <taxon>Fungi</taxon>
        <taxon>Dikarya</taxon>
        <taxon>Basidiomycota</taxon>
        <taxon>Agaricomycotina</taxon>
        <taxon>Agaricomycetes</taxon>
        <taxon>Polyporales</taxon>
        <taxon>Polyporaceae</taxon>
        <taxon>Lentinus</taxon>
    </lineage>
</organism>
<protein>
    <submittedName>
        <fullName evidence="2">Uncharacterized protein</fullName>
    </submittedName>
</protein>
<feature type="compositionally biased region" description="Basic and acidic residues" evidence="1">
    <location>
        <begin position="150"/>
        <end position="159"/>
    </location>
</feature>
<sequence>MRTGSSECLHDTLQSLKVRYPSPNAYSFGRSPGELSSRSCTPCNTSTACTMTAMLRTRSLCSSEPPGTRGCWIVPRMARISRQSPELLGTCSQYLCSLVRPLFARSRISVPPHRRVRPYCSGPRPVLWPVLWDPIPSYVTVCRTVRNRRGSPDRHRSDDPSPNPALATDTAHPPLLLLGAI</sequence>
<accession>A0A371DHS5</accession>
<reference evidence="2 3" key="1">
    <citation type="journal article" date="2018" name="Biotechnol. Biofuels">
        <title>Integrative visual omics of the white-rot fungus Polyporus brumalis exposes the biotechnological potential of its oxidative enzymes for delignifying raw plant biomass.</title>
        <authorList>
            <person name="Miyauchi S."/>
            <person name="Rancon A."/>
            <person name="Drula E."/>
            <person name="Hage H."/>
            <person name="Chaduli D."/>
            <person name="Favel A."/>
            <person name="Grisel S."/>
            <person name="Henrissat B."/>
            <person name="Herpoel-Gimbert I."/>
            <person name="Ruiz-Duenas F.J."/>
            <person name="Chevret D."/>
            <person name="Hainaut M."/>
            <person name="Lin J."/>
            <person name="Wang M."/>
            <person name="Pangilinan J."/>
            <person name="Lipzen A."/>
            <person name="Lesage-Meessen L."/>
            <person name="Navarro D."/>
            <person name="Riley R."/>
            <person name="Grigoriev I.V."/>
            <person name="Zhou S."/>
            <person name="Raouche S."/>
            <person name="Rosso M.N."/>
        </authorList>
    </citation>
    <scope>NUCLEOTIDE SEQUENCE [LARGE SCALE GENOMIC DNA]</scope>
    <source>
        <strain evidence="2 3">BRFM 1820</strain>
    </source>
</reference>
<gene>
    <name evidence="2" type="ORF">OH76DRAFT_243556</name>
</gene>
<keyword evidence="3" id="KW-1185">Reference proteome</keyword>